<accession>A0ABT7F2B3</accession>
<dbReference type="PANTHER" id="PTHR42756:SF1">
    <property type="entry name" value="TRANSCRIPTIONAL REPRESSOR OF EMRAB OPERON"/>
    <property type="match status" value="1"/>
</dbReference>
<keyword evidence="1" id="KW-0805">Transcription regulation</keyword>
<proteinExistence type="predicted"/>
<evidence type="ECO:0000256" key="1">
    <source>
        <dbReference type="ARBA" id="ARBA00023015"/>
    </source>
</evidence>
<organism evidence="5 6">
    <name type="scientific">Pseudodonghicola flavimaris</name>
    <dbReference type="NCBI Taxonomy" id="3050036"/>
    <lineage>
        <taxon>Bacteria</taxon>
        <taxon>Pseudomonadati</taxon>
        <taxon>Pseudomonadota</taxon>
        <taxon>Alphaproteobacteria</taxon>
        <taxon>Rhodobacterales</taxon>
        <taxon>Paracoccaceae</taxon>
        <taxon>Pseudodonghicola</taxon>
    </lineage>
</organism>
<dbReference type="EMBL" id="JASNJD010000009">
    <property type="protein sequence ID" value="MDK3018746.1"/>
    <property type="molecule type" value="Genomic_DNA"/>
</dbReference>
<dbReference type="RefSeq" id="WP_284481552.1">
    <property type="nucleotide sequence ID" value="NZ_JASNJD010000009.1"/>
</dbReference>
<comment type="caution">
    <text evidence="5">The sequence shown here is derived from an EMBL/GenBank/DDBJ whole genome shotgun (WGS) entry which is preliminary data.</text>
</comment>
<dbReference type="Pfam" id="PF12802">
    <property type="entry name" value="MarR_2"/>
    <property type="match status" value="1"/>
</dbReference>
<keyword evidence="3" id="KW-0804">Transcription</keyword>
<evidence type="ECO:0000313" key="6">
    <source>
        <dbReference type="Proteomes" id="UP001243757"/>
    </source>
</evidence>
<sequence>MSLPSLPLVDDDKQVFVEGEASLTERQQAETRFWLQVLKVHRLIFDDLNSALIAGAGLSIAKFDVLAQLYRFRDGLSMSELSTNLKVTNGNVSGLIARLQKDGYVSKTVAETDRRSFRATITDEGIAVFQKAVQLHRGETSRKLRNISLQEIEDMANSMRHLAEEIRNAEAEDAEKG</sequence>
<evidence type="ECO:0000313" key="5">
    <source>
        <dbReference type="EMBL" id="MDK3018746.1"/>
    </source>
</evidence>
<evidence type="ECO:0000256" key="2">
    <source>
        <dbReference type="ARBA" id="ARBA00023125"/>
    </source>
</evidence>
<dbReference type="SUPFAM" id="SSF46785">
    <property type="entry name" value="Winged helix' DNA-binding domain"/>
    <property type="match status" value="1"/>
</dbReference>
<dbReference type="InterPro" id="IPR036388">
    <property type="entry name" value="WH-like_DNA-bd_sf"/>
</dbReference>
<dbReference type="InterPro" id="IPR000835">
    <property type="entry name" value="HTH_MarR-typ"/>
</dbReference>
<dbReference type="InterPro" id="IPR036390">
    <property type="entry name" value="WH_DNA-bd_sf"/>
</dbReference>
<keyword evidence="6" id="KW-1185">Reference proteome</keyword>
<dbReference type="Gene3D" id="1.10.10.10">
    <property type="entry name" value="Winged helix-like DNA-binding domain superfamily/Winged helix DNA-binding domain"/>
    <property type="match status" value="1"/>
</dbReference>
<evidence type="ECO:0000259" key="4">
    <source>
        <dbReference type="PROSITE" id="PS50995"/>
    </source>
</evidence>
<dbReference type="Proteomes" id="UP001243757">
    <property type="component" value="Unassembled WGS sequence"/>
</dbReference>
<protein>
    <submittedName>
        <fullName evidence="5">MarR family transcriptional regulator</fullName>
    </submittedName>
</protein>
<keyword evidence="2" id="KW-0238">DNA-binding</keyword>
<feature type="domain" description="HTH marR-type" evidence="4">
    <location>
        <begin position="30"/>
        <end position="164"/>
    </location>
</feature>
<dbReference type="SMART" id="SM00347">
    <property type="entry name" value="HTH_MARR"/>
    <property type="match status" value="1"/>
</dbReference>
<evidence type="ECO:0000256" key="3">
    <source>
        <dbReference type="ARBA" id="ARBA00023163"/>
    </source>
</evidence>
<name>A0ABT7F2B3_9RHOB</name>
<dbReference type="PROSITE" id="PS50995">
    <property type="entry name" value="HTH_MARR_2"/>
    <property type="match status" value="1"/>
</dbReference>
<reference evidence="5 6" key="1">
    <citation type="submission" date="2023-05" db="EMBL/GenBank/DDBJ databases">
        <title>Pseudodonghicola sp. nov.</title>
        <authorList>
            <person name="Huang J."/>
        </authorList>
    </citation>
    <scope>NUCLEOTIDE SEQUENCE [LARGE SCALE GENOMIC DNA]</scope>
    <source>
        <strain evidence="5 6">IC7</strain>
    </source>
</reference>
<dbReference type="PANTHER" id="PTHR42756">
    <property type="entry name" value="TRANSCRIPTIONAL REGULATOR, MARR"/>
    <property type="match status" value="1"/>
</dbReference>
<gene>
    <name evidence="5" type="ORF">QO033_13765</name>
</gene>
<dbReference type="PRINTS" id="PR00598">
    <property type="entry name" value="HTHMARR"/>
</dbReference>